<accession>A0A2R5G5G4</accession>
<dbReference type="Proteomes" id="UP000241890">
    <property type="component" value="Unassembled WGS sequence"/>
</dbReference>
<keyword evidence="3" id="KW-0677">Repeat</keyword>
<protein>
    <submittedName>
        <fullName evidence="9">Mitochondrial substrate carrier family protein L</fullName>
    </submittedName>
</protein>
<evidence type="ECO:0000256" key="4">
    <source>
        <dbReference type="ARBA" id="ARBA00023136"/>
    </source>
</evidence>
<evidence type="ECO:0000256" key="8">
    <source>
        <dbReference type="SAM" id="SignalP"/>
    </source>
</evidence>
<evidence type="ECO:0000313" key="10">
    <source>
        <dbReference type="Proteomes" id="UP000241890"/>
    </source>
</evidence>
<dbReference type="SUPFAM" id="SSF103506">
    <property type="entry name" value="Mitochondrial carrier"/>
    <property type="match status" value="1"/>
</dbReference>
<proteinExistence type="inferred from homology"/>
<organism evidence="9 10">
    <name type="scientific">Hondaea fermentalgiana</name>
    <dbReference type="NCBI Taxonomy" id="2315210"/>
    <lineage>
        <taxon>Eukaryota</taxon>
        <taxon>Sar</taxon>
        <taxon>Stramenopiles</taxon>
        <taxon>Bigyra</taxon>
        <taxon>Labyrinthulomycetes</taxon>
        <taxon>Thraustochytrida</taxon>
        <taxon>Thraustochytriidae</taxon>
        <taxon>Hondaea</taxon>
    </lineage>
</organism>
<evidence type="ECO:0000256" key="2">
    <source>
        <dbReference type="ARBA" id="ARBA00022692"/>
    </source>
</evidence>
<keyword evidence="2 5" id="KW-0812">Transmembrane</keyword>
<dbReference type="Gene3D" id="1.50.40.10">
    <property type="entry name" value="Mitochondrial carrier domain"/>
    <property type="match status" value="1"/>
</dbReference>
<keyword evidence="7" id="KW-1133">Transmembrane helix</keyword>
<keyword evidence="10" id="KW-1185">Reference proteome</keyword>
<dbReference type="AlphaFoldDB" id="A0A2R5G5G4"/>
<evidence type="ECO:0000256" key="3">
    <source>
        <dbReference type="ARBA" id="ARBA00022737"/>
    </source>
</evidence>
<keyword evidence="8" id="KW-0732">Signal</keyword>
<sequence length="338" mass="38016">MIATARGKNAWRGRALAAAAVLAVLVQTAQARTYYEEDEEEEEEAHTSMGAMLVKSLIFAVVATLVGFFIMYPFEFVRRSSEFQRQLRSSGSSAVAFLQSTPVVMPQALSPNAIEFMLQSLLLFAPRLLIKFTIYGMLRGSGHANVVKAFIASIAAGLVTMLYAFPFRKAELNNSINTGRYQDLVYYLQRKASREGFTSLYVGMAAELPYMITYHVLLFMTMEICSNVVKHNPGLNLVVSAPVAVVLASVLGAPLEQLRRVIVANPFDLHDFIFRINSRGERVVRWPLRWDRVWDYIVFIWGRWSDGGIYKMLGYVSFRSNTVALIVALYLDHTLLSL</sequence>
<dbReference type="InParanoid" id="A0A2R5G5G4"/>
<feature type="transmembrane region" description="Helical" evidence="7">
    <location>
        <begin position="234"/>
        <end position="255"/>
    </location>
</feature>
<evidence type="ECO:0000256" key="6">
    <source>
        <dbReference type="RuleBase" id="RU000488"/>
    </source>
</evidence>
<keyword evidence="4 5" id="KW-0472">Membrane</keyword>
<dbReference type="InterPro" id="IPR018108">
    <property type="entry name" value="MCP_transmembrane"/>
</dbReference>
<dbReference type="InterPro" id="IPR023395">
    <property type="entry name" value="MCP_dom_sf"/>
</dbReference>
<comment type="similarity">
    <text evidence="6">Belongs to the mitochondrial carrier (TC 2.A.29) family.</text>
</comment>
<dbReference type="Pfam" id="PF00153">
    <property type="entry name" value="Mito_carr"/>
    <property type="match status" value="1"/>
</dbReference>
<dbReference type="PANTHER" id="PTHR24089">
    <property type="entry name" value="SOLUTE CARRIER FAMILY 25"/>
    <property type="match status" value="1"/>
</dbReference>
<feature type="transmembrane region" description="Helical" evidence="7">
    <location>
        <begin position="200"/>
        <end position="222"/>
    </location>
</feature>
<keyword evidence="6" id="KW-0813">Transport</keyword>
<feature type="transmembrane region" description="Helical" evidence="7">
    <location>
        <begin position="146"/>
        <end position="165"/>
    </location>
</feature>
<evidence type="ECO:0000256" key="1">
    <source>
        <dbReference type="ARBA" id="ARBA00004141"/>
    </source>
</evidence>
<dbReference type="GO" id="GO:0016020">
    <property type="term" value="C:membrane"/>
    <property type="evidence" value="ECO:0007669"/>
    <property type="project" value="UniProtKB-SubCell"/>
</dbReference>
<feature type="signal peptide" evidence="8">
    <location>
        <begin position="1"/>
        <end position="31"/>
    </location>
</feature>
<name>A0A2R5G5G4_9STRA</name>
<feature type="chain" id="PRO_5015346544" evidence="8">
    <location>
        <begin position="32"/>
        <end position="338"/>
    </location>
</feature>
<feature type="transmembrane region" description="Helical" evidence="7">
    <location>
        <begin position="47"/>
        <end position="72"/>
    </location>
</feature>
<comment type="subcellular location">
    <subcellularLocation>
        <location evidence="1">Membrane</location>
        <topology evidence="1">Multi-pass membrane protein</topology>
    </subcellularLocation>
</comment>
<dbReference type="PROSITE" id="PS50920">
    <property type="entry name" value="SOLCAR"/>
    <property type="match status" value="1"/>
</dbReference>
<evidence type="ECO:0000256" key="7">
    <source>
        <dbReference type="SAM" id="Phobius"/>
    </source>
</evidence>
<feature type="repeat" description="Solcar" evidence="5">
    <location>
        <begin position="144"/>
        <end position="228"/>
    </location>
</feature>
<dbReference type="EMBL" id="BEYU01000013">
    <property type="protein sequence ID" value="GBG25589.1"/>
    <property type="molecule type" value="Genomic_DNA"/>
</dbReference>
<evidence type="ECO:0000256" key="5">
    <source>
        <dbReference type="PROSITE-ProRule" id="PRU00282"/>
    </source>
</evidence>
<evidence type="ECO:0000313" key="9">
    <source>
        <dbReference type="EMBL" id="GBG25589.1"/>
    </source>
</evidence>
<reference evidence="9 10" key="1">
    <citation type="submission" date="2017-12" db="EMBL/GenBank/DDBJ databases">
        <title>Sequencing, de novo assembly and annotation of complete genome of a new Thraustochytrid species, strain FCC1311.</title>
        <authorList>
            <person name="Sedici K."/>
            <person name="Godart F."/>
            <person name="Aiese Cigliano R."/>
            <person name="Sanseverino W."/>
            <person name="Barakat M."/>
            <person name="Ortet P."/>
            <person name="Marechal E."/>
            <person name="Cagnac O."/>
            <person name="Amato A."/>
        </authorList>
    </citation>
    <scope>NUCLEOTIDE SEQUENCE [LARGE SCALE GENOMIC DNA]</scope>
</reference>
<gene>
    <name evidence="9" type="ORF">FCC1311_018082</name>
</gene>
<comment type="caution">
    <text evidence="9">The sequence shown here is derived from an EMBL/GenBank/DDBJ whole genome shotgun (WGS) entry which is preliminary data.</text>
</comment>